<organism evidence="3 4">
    <name type="scientific">Cohnella ginsengisoli</name>
    <dbReference type="NCBI Taxonomy" id="425004"/>
    <lineage>
        <taxon>Bacteria</taxon>
        <taxon>Bacillati</taxon>
        <taxon>Bacillota</taxon>
        <taxon>Bacilli</taxon>
        <taxon>Bacillales</taxon>
        <taxon>Paenibacillaceae</taxon>
        <taxon>Cohnella</taxon>
    </lineage>
</organism>
<feature type="transmembrane region" description="Helical" evidence="1">
    <location>
        <begin position="6"/>
        <end position="26"/>
    </location>
</feature>
<dbReference type="AlphaFoldDB" id="A0A9X4QP27"/>
<keyword evidence="1" id="KW-0812">Transmembrane</keyword>
<dbReference type="Gene3D" id="3.20.20.370">
    <property type="entry name" value="Glycoside hydrolase/deacetylase"/>
    <property type="match status" value="1"/>
</dbReference>
<gene>
    <name evidence="3" type="ORF">OMP38_21450</name>
</gene>
<dbReference type="Pfam" id="PF01522">
    <property type="entry name" value="Polysacc_deac_1"/>
    <property type="match status" value="1"/>
</dbReference>
<feature type="domain" description="NodB homology" evidence="2">
    <location>
        <begin position="38"/>
        <end position="87"/>
    </location>
</feature>
<dbReference type="GO" id="GO:0005975">
    <property type="term" value="P:carbohydrate metabolic process"/>
    <property type="evidence" value="ECO:0007669"/>
    <property type="project" value="InterPro"/>
</dbReference>
<comment type="caution">
    <text evidence="3">The sequence shown here is derived from an EMBL/GenBank/DDBJ whole genome shotgun (WGS) entry which is preliminary data.</text>
</comment>
<dbReference type="SUPFAM" id="SSF88713">
    <property type="entry name" value="Glycoside hydrolase/deacetylase"/>
    <property type="match status" value="1"/>
</dbReference>
<evidence type="ECO:0000256" key="1">
    <source>
        <dbReference type="SAM" id="Phobius"/>
    </source>
</evidence>
<keyword evidence="1" id="KW-0472">Membrane</keyword>
<dbReference type="RefSeq" id="WP_277566962.1">
    <property type="nucleotide sequence ID" value="NZ_JAPDHZ010000004.1"/>
</dbReference>
<dbReference type="PROSITE" id="PS51677">
    <property type="entry name" value="NODB"/>
    <property type="match status" value="1"/>
</dbReference>
<evidence type="ECO:0000313" key="3">
    <source>
        <dbReference type="EMBL" id="MDG0793131.1"/>
    </source>
</evidence>
<dbReference type="Proteomes" id="UP001153387">
    <property type="component" value="Unassembled WGS sequence"/>
</dbReference>
<sequence length="87" mass="9858">MDVILWWGFYFLTFYAFLPGFISRMFGFRVFSRGIADREISLTFDDGPHPVYTPKLLDLLKAHGAHANFFCGRRACGEAPGHRAADA</sequence>
<name>A0A9X4QP27_9BACL</name>
<evidence type="ECO:0000259" key="2">
    <source>
        <dbReference type="PROSITE" id="PS51677"/>
    </source>
</evidence>
<protein>
    <submittedName>
        <fullName evidence="3">Polysaccharide deacetylase family protein</fullName>
    </submittedName>
</protein>
<accession>A0A9X4QP27</accession>
<proteinExistence type="predicted"/>
<dbReference type="InterPro" id="IPR002509">
    <property type="entry name" value="NODB_dom"/>
</dbReference>
<evidence type="ECO:0000313" key="4">
    <source>
        <dbReference type="Proteomes" id="UP001153387"/>
    </source>
</evidence>
<dbReference type="EMBL" id="JAPDHZ010000004">
    <property type="protein sequence ID" value="MDG0793131.1"/>
    <property type="molecule type" value="Genomic_DNA"/>
</dbReference>
<reference evidence="3 4" key="1">
    <citation type="submission" date="2022-10" db="EMBL/GenBank/DDBJ databases">
        <title>Comparative genomic analysis of Cohnella hashimotonis sp. nov., isolated from the International Space Station.</title>
        <authorList>
            <person name="Simpson A."/>
            <person name="Venkateswaran K."/>
        </authorList>
    </citation>
    <scope>NUCLEOTIDE SEQUENCE [LARGE SCALE GENOMIC DNA]</scope>
    <source>
        <strain evidence="3 4">DSM 18997</strain>
    </source>
</reference>
<dbReference type="GO" id="GO:0016810">
    <property type="term" value="F:hydrolase activity, acting on carbon-nitrogen (but not peptide) bonds"/>
    <property type="evidence" value="ECO:0007669"/>
    <property type="project" value="InterPro"/>
</dbReference>
<dbReference type="InterPro" id="IPR011330">
    <property type="entry name" value="Glyco_hydro/deAcase_b/a-brl"/>
</dbReference>
<keyword evidence="1" id="KW-1133">Transmembrane helix</keyword>
<keyword evidence="4" id="KW-1185">Reference proteome</keyword>